<dbReference type="Gene3D" id="3.40.50.2000">
    <property type="entry name" value="Glycogen Phosphorylase B"/>
    <property type="match status" value="2"/>
</dbReference>
<evidence type="ECO:0000313" key="4">
    <source>
        <dbReference type="Proteomes" id="UP001235341"/>
    </source>
</evidence>
<accession>A0ABY9PSP4</accession>
<feature type="domain" description="Glycosyl transferase family 1" evidence="2">
    <location>
        <begin position="164"/>
        <end position="326"/>
    </location>
</feature>
<keyword evidence="4" id="KW-1185">Reference proteome</keyword>
<name>A0ABY9PSP4_SERFO</name>
<proteinExistence type="predicted"/>
<protein>
    <submittedName>
        <fullName evidence="3">Glycosyltransferase family 1 protein</fullName>
    </submittedName>
</protein>
<dbReference type="PANTHER" id="PTHR46401:SF2">
    <property type="entry name" value="GLYCOSYLTRANSFERASE WBBK-RELATED"/>
    <property type="match status" value="1"/>
</dbReference>
<keyword evidence="1" id="KW-0808">Transferase</keyword>
<sequence length="354" mass="40592">MLFVNARYLTQELTGVQRFAEEISLSLNEIRNDLVFLSPPGVIRSDVAKKLQVQEVGTRKGHRWEQIELPRYLKKNGSGLLLNLGNTAPILYKNQIITHHDVAYKRYPASFSKKFRLFYNIFVPLMLKKSKWLFTVSEFSRCEINDIYGYPLDKISVIYNAVNEEFKRGEGKNTEPYFLAVSSPNFHKNFHGMLQAFSTLSKNYDVALKIIGKTTGSFSKQDFSSLIKTSNKIDFLGRVEDNEMISLYQNAYAFVFPSFYEGFGIPPLEAQSCGCPVISSNTASMPEVLRDSALYFDPYSTSQMADAMERVLLNRELRLNLIEKGDENIKRFSWINSARKVSQIVDEILKNKIQ</sequence>
<reference evidence="3 4" key="1">
    <citation type="submission" date="2023-08" db="EMBL/GenBank/DDBJ databases">
        <title>Complete Genome and Methylome dissection of Serratia fonticola NEB369.</title>
        <authorList>
            <person name="Fomenkov A."/>
            <person name="Roberts R.D."/>
        </authorList>
    </citation>
    <scope>NUCLEOTIDE SEQUENCE [LARGE SCALE GENOMIC DNA]</scope>
    <source>
        <strain evidence="3 4">NEB369</strain>
    </source>
</reference>
<evidence type="ECO:0000259" key="2">
    <source>
        <dbReference type="Pfam" id="PF00534"/>
    </source>
</evidence>
<dbReference type="EMBL" id="CP133586">
    <property type="protein sequence ID" value="WMT16477.1"/>
    <property type="molecule type" value="Genomic_DNA"/>
</dbReference>
<evidence type="ECO:0000313" key="3">
    <source>
        <dbReference type="EMBL" id="WMT16477.1"/>
    </source>
</evidence>
<dbReference type="InterPro" id="IPR001296">
    <property type="entry name" value="Glyco_trans_1"/>
</dbReference>
<dbReference type="Proteomes" id="UP001235341">
    <property type="component" value="Chromosome"/>
</dbReference>
<gene>
    <name evidence="3" type="ORF">RFB13_09210</name>
</gene>
<evidence type="ECO:0000256" key="1">
    <source>
        <dbReference type="ARBA" id="ARBA00022679"/>
    </source>
</evidence>
<dbReference type="SUPFAM" id="SSF53756">
    <property type="entry name" value="UDP-Glycosyltransferase/glycogen phosphorylase"/>
    <property type="match status" value="1"/>
</dbReference>
<dbReference type="CDD" id="cd03809">
    <property type="entry name" value="GT4_MtfB-like"/>
    <property type="match status" value="1"/>
</dbReference>
<organism evidence="3 4">
    <name type="scientific">Serratia fonticola</name>
    <dbReference type="NCBI Taxonomy" id="47917"/>
    <lineage>
        <taxon>Bacteria</taxon>
        <taxon>Pseudomonadati</taxon>
        <taxon>Pseudomonadota</taxon>
        <taxon>Gammaproteobacteria</taxon>
        <taxon>Enterobacterales</taxon>
        <taxon>Yersiniaceae</taxon>
        <taxon>Serratia</taxon>
    </lineage>
</organism>
<dbReference type="PANTHER" id="PTHR46401">
    <property type="entry name" value="GLYCOSYLTRANSFERASE WBBK-RELATED"/>
    <property type="match status" value="1"/>
</dbReference>
<dbReference type="Pfam" id="PF00534">
    <property type="entry name" value="Glycos_transf_1"/>
    <property type="match status" value="1"/>
</dbReference>
<dbReference type="RefSeq" id="WP_309206331.1">
    <property type="nucleotide sequence ID" value="NZ_CP133586.1"/>
</dbReference>